<keyword evidence="4" id="KW-1185">Reference proteome</keyword>
<gene>
    <name evidence="3" type="ORF">C7444_101377</name>
</gene>
<evidence type="ECO:0008006" key="5">
    <source>
        <dbReference type="Google" id="ProtNLM"/>
    </source>
</evidence>
<evidence type="ECO:0000256" key="1">
    <source>
        <dbReference type="SAM" id="Coils"/>
    </source>
</evidence>
<dbReference type="Proteomes" id="UP000247811">
    <property type="component" value="Unassembled WGS sequence"/>
</dbReference>
<accession>A0A318H6D4</accession>
<feature type="compositionally biased region" description="Pro residues" evidence="2">
    <location>
        <begin position="73"/>
        <end position="93"/>
    </location>
</feature>
<protein>
    <recommendedName>
        <fullName evidence="5">YfhG lipoprotein</fullName>
    </recommendedName>
</protein>
<reference evidence="3 4" key="1">
    <citation type="submission" date="2018-05" db="EMBL/GenBank/DDBJ databases">
        <title>Genomic Encyclopedia of Type Strains, Phase IV (KMG-IV): sequencing the most valuable type-strain genomes for metagenomic binning, comparative biology and taxonomic classification.</title>
        <authorList>
            <person name="Goeker M."/>
        </authorList>
    </citation>
    <scope>NUCLEOTIDE SEQUENCE [LARGE SCALE GENOMIC DNA]</scope>
    <source>
        <strain evidence="3 4">DSM 566</strain>
    </source>
</reference>
<dbReference type="AlphaFoldDB" id="A0A318H6D4"/>
<evidence type="ECO:0000313" key="4">
    <source>
        <dbReference type="Proteomes" id="UP000247811"/>
    </source>
</evidence>
<feature type="region of interest" description="Disordered" evidence="2">
    <location>
        <begin position="69"/>
        <end position="93"/>
    </location>
</feature>
<organism evidence="3 4">
    <name type="scientific">Sphaerotilus hippei</name>
    <dbReference type="NCBI Taxonomy" id="744406"/>
    <lineage>
        <taxon>Bacteria</taxon>
        <taxon>Pseudomonadati</taxon>
        <taxon>Pseudomonadota</taxon>
        <taxon>Betaproteobacteria</taxon>
        <taxon>Burkholderiales</taxon>
        <taxon>Sphaerotilaceae</taxon>
        <taxon>Sphaerotilus</taxon>
    </lineage>
</organism>
<evidence type="ECO:0000256" key="2">
    <source>
        <dbReference type="SAM" id="MobiDB-lite"/>
    </source>
</evidence>
<sequence>MPDPAAESAACLSCPPGSRRGLMLAASMLLSACGGLQAVQESPGPGPAPSAASGEAVVAAMQAAASAVRAAPGPAPREAPEPAPSVPVDPPAPQLLLQWHDELRQLPGDALQREIGRLGDAAAPGAAPGPAMRLALALTSTRNPADLPRAIALLEQLQRSSHADAPAWRGWARLLGARLQEQRRADEAVERLSLQLRDSQRRIDQLNDKLEALKAIERSLTMPRPATSGNGR</sequence>
<dbReference type="EMBL" id="QJJS01000001">
    <property type="protein sequence ID" value="PXW99547.1"/>
    <property type="molecule type" value="Genomic_DNA"/>
</dbReference>
<evidence type="ECO:0000313" key="3">
    <source>
        <dbReference type="EMBL" id="PXW99547.1"/>
    </source>
</evidence>
<name>A0A318H6D4_9BURK</name>
<keyword evidence="1" id="KW-0175">Coiled coil</keyword>
<comment type="caution">
    <text evidence="3">The sequence shown here is derived from an EMBL/GenBank/DDBJ whole genome shotgun (WGS) entry which is preliminary data.</text>
</comment>
<feature type="coiled-coil region" evidence="1">
    <location>
        <begin position="182"/>
        <end position="216"/>
    </location>
</feature>
<proteinExistence type="predicted"/>